<comment type="caution">
    <text evidence="1">The sequence shown here is derived from an EMBL/GenBank/DDBJ whole genome shotgun (WGS) entry which is preliminary data.</text>
</comment>
<reference evidence="1" key="1">
    <citation type="submission" date="2023-04" db="EMBL/GenBank/DDBJ databases">
        <title>Draft Genome sequencing of Naganishia species isolated from polar environments using Oxford Nanopore Technology.</title>
        <authorList>
            <person name="Leo P."/>
            <person name="Venkateswaran K."/>
        </authorList>
    </citation>
    <scope>NUCLEOTIDE SEQUENCE</scope>
    <source>
        <strain evidence="1">MNA-CCFEE 5425</strain>
    </source>
</reference>
<accession>A0ACC2XMN6</accession>
<evidence type="ECO:0000313" key="2">
    <source>
        <dbReference type="Proteomes" id="UP001243375"/>
    </source>
</evidence>
<name>A0ACC2XMN6_9TREE</name>
<dbReference type="Proteomes" id="UP001243375">
    <property type="component" value="Unassembled WGS sequence"/>
</dbReference>
<dbReference type="EMBL" id="JASBWU010000001">
    <property type="protein sequence ID" value="KAJ9125243.1"/>
    <property type="molecule type" value="Genomic_DNA"/>
</dbReference>
<keyword evidence="2" id="KW-1185">Reference proteome</keyword>
<organism evidence="1 2">
    <name type="scientific">Naganishia vaughanmartiniae</name>
    <dbReference type="NCBI Taxonomy" id="1424756"/>
    <lineage>
        <taxon>Eukaryota</taxon>
        <taxon>Fungi</taxon>
        <taxon>Dikarya</taxon>
        <taxon>Basidiomycota</taxon>
        <taxon>Agaricomycotina</taxon>
        <taxon>Tremellomycetes</taxon>
        <taxon>Filobasidiales</taxon>
        <taxon>Filobasidiaceae</taxon>
        <taxon>Naganishia</taxon>
    </lineage>
</organism>
<proteinExistence type="predicted"/>
<sequence length="631" mass="66455">MAESTARTPTPSQTNQNNSKNGSSTERSSGTGSGESSTNTPSAKKKKGGGLGNHDTASNSGLAGLFASLCGGKKAKQAFDEEPLSTRHTGSRPITGVSQHSGSKAPPAAPVTTKQVSPDIEVATTKRLSTGETDTTKPTSATTRLPMTSERVPDETANGTQITNGTETTSINQPSGLDGHSIQAPETGIGKDLANNGHVGGNEKTSGNLAPALVGATAMGVGAAVLTSTSGGFPLPQAREQEIGNVEENDNTVNGATQRLKDLHLPQDVIVATGHPLPLEETEGMTSAAVQAPGSGPTFVPATGPHAHHHHLTPHISRAATPISNTPSRSQSQLLANHATDTATNNDISDDSFLSDSTSSNGRSSVPVGVHNSSQNGVGLGILPNSTGNMANNQAYSNADTADDDDVNDEDDMNMYADGLDADDDFMDEEDRLIRQGGIGIPVGPDGKPAPLLPPLSMEHQGRKCLVLDLDETLLHSSFKMIPSADFIVPVEIESQTHNVYVIKRPGVDMFLKAMGEIYEVVVFTASLSKYADPVLDMLDIHKVVKHRLFRESCYNHKGNYVKDLSQLGREIHTSIIIDNSPASYIFHPNNAVPVSTWFNDPHDTELTDLSPFLADLATVDDVRGVLDGQL</sequence>
<evidence type="ECO:0000313" key="1">
    <source>
        <dbReference type="EMBL" id="KAJ9125243.1"/>
    </source>
</evidence>
<gene>
    <name evidence="1" type="ORF">QFC22_000198</name>
</gene>
<protein>
    <submittedName>
        <fullName evidence="1">Uncharacterized protein</fullName>
    </submittedName>
</protein>